<evidence type="ECO:0000256" key="1">
    <source>
        <dbReference type="SAM" id="MobiDB-lite"/>
    </source>
</evidence>
<evidence type="ECO:0000313" key="4">
    <source>
        <dbReference type="EMBL" id="CFS19711.1"/>
    </source>
</evidence>
<dbReference type="Gene3D" id="3.40.50.10190">
    <property type="entry name" value="BRCT domain"/>
    <property type="match status" value="1"/>
</dbReference>
<organism evidence="3 8">
    <name type="scientific">Mycobacterium tuberculosis</name>
    <dbReference type="NCBI Taxonomy" id="1773"/>
    <lineage>
        <taxon>Bacteria</taxon>
        <taxon>Bacillati</taxon>
        <taxon>Actinomycetota</taxon>
        <taxon>Actinomycetes</taxon>
        <taxon>Mycobacteriales</taxon>
        <taxon>Mycobacteriaceae</taxon>
        <taxon>Mycobacterium</taxon>
        <taxon>Mycobacterium tuberculosis complex</taxon>
    </lineage>
</organism>
<gene>
    <name evidence="3" type="primary">ligA</name>
    <name evidence="4" type="ORF">ERS007657_04509</name>
    <name evidence="3" type="ORF">ERS007681_04815</name>
    <name evidence="6" type="ORF">ERS027659_02002</name>
    <name evidence="5" type="ORF">ERS027661_01380</name>
</gene>
<proteinExistence type="predicted"/>
<dbReference type="EC" id="6.5.1.2" evidence="3"/>
<protein>
    <submittedName>
        <fullName evidence="3">NAD-dependent DNA ligase ligA</fullName>
        <ecNumber evidence="3">6.5.1.2</ecNumber>
    </submittedName>
</protein>
<name>A0A655F7V0_MYCTX</name>
<dbReference type="GO" id="GO:0003911">
    <property type="term" value="F:DNA ligase (NAD+) activity"/>
    <property type="evidence" value="ECO:0007669"/>
    <property type="project" value="UniProtKB-EC"/>
</dbReference>
<evidence type="ECO:0000313" key="10">
    <source>
        <dbReference type="Proteomes" id="UP000050164"/>
    </source>
</evidence>
<sequence length="56" mass="5781">MARGGKAAGSVSKKTNYVVAGDSPGSKYDKAVELGVPILDEDGFRRLLADGPASRT</sequence>
<reference evidence="7 8" key="1">
    <citation type="submission" date="2015-03" db="EMBL/GenBank/DDBJ databases">
        <authorList>
            <consortium name="Pathogen Informatics"/>
        </authorList>
    </citation>
    <scope>NUCLEOTIDE SEQUENCE [LARGE SCALE GENOMIC DNA]</scope>
    <source>
        <strain evidence="6 10">Bir 185</strain>
        <strain evidence="5 9">Bir 187</strain>
        <strain evidence="4 7">C09601061</strain>
        <strain evidence="3 8">G09901357</strain>
    </source>
</reference>
<dbReference type="EMBL" id="CGCX01003279">
    <property type="protein sequence ID" value="CFS19711.1"/>
    <property type="molecule type" value="Genomic_DNA"/>
</dbReference>
<dbReference type="PROSITE" id="PS50172">
    <property type="entry name" value="BRCT"/>
    <property type="match status" value="1"/>
</dbReference>
<evidence type="ECO:0000313" key="8">
    <source>
        <dbReference type="Proteomes" id="UP000048289"/>
    </source>
</evidence>
<evidence type="ECO:0000259" key="2">
    <source>
        <dbReference type="PROSITE" id="PS50172"/>
    </source>
</evidence>
<feature type="domain" description="BRCT" evidence="2">
    <location>
        <begin position="1"/>
        <end position="42"/>
    </location>
</feature>
<dbReference type="EMBL" id="CFOE01001499">
    <property type="protein sequence ID" value="CFE51664.1"/>
    <property type="molecule type" value="Genomic_DNA"/>
</dbReference>
<dbReference type="InterPro" id="IPR001357">
    <property type="entry name" value="BRCT_dom"/>
</dbReference>
<evidence type="ECO:0000313" key="3">
    <source>
        <dbReference type="EMBL" id="CFE51664.1"/>
    </source>
</evidence>
<dbReference type="Pfam" id="PF00533">
    <property type="entry name" value="BRCT"/>
    <property type="match status" value="1"/>
</dbReference>
<keyword evidence="3" id="KW-0436">Ligase</keyword>
<evidence type="ECO:0000313" key="5">
    <source>
        <dbReference type="EMBL" id="CKR46388.1"/>
    </source>
</evidence>
<dbReference type="InterPro" id="IPR036420">
    <property type="entry name" value="BRCT_dom_sf"/>
</dbReference>
<feature type="region of interest" description="Disordered" evidence="1">
    <location>
        <begin position="1"/>
        <end position="28"/>
    </location>
</feature>
<accession>A0A655F7V0</accession>
<dbReference type="Proteomes" id="UP000048289">
    <property type="component" value="Unassembled WGS sequence"/>
</dbReference>
<dbReference type="SUPFAM" id="SSF52113">
    <property type="entry name" value="BRCT domain"/>
    <property type="match status" value="1"/>
</dbReference>
<dbReference type="Proteomes" id="UP000050164">
    <property type="component" value="Unassembled WGS sequence"/>
</dbReference>
<dbReference type="EMBL" id="CNFU01000226">
    <property type="protein sequence ID" value="CKR46388.1"/>
    <property type="molecule type" value="Genomic_DNA"/>
</dbReference>
<evidence type="ECO:0000313" key="6">
    <source>
        <dbReference type="EMBL" id="CKR68675.1"/>
    </source>
</evidence>
<evidence type="ECO:0000313" key="9">
    <source>
        <dbReference type="Proteomes" id="UP000049023"/>
    </source>
</evidence>
<dbReference type="AlphaFoldDB" id="A0A655F7V0"/>
<dbReference type="EMBL" id="CNFT01000427">
    <property type="protein sequence ID" value="CKR68675.1"/>
    <property type="molecule type" value="Genomic_DNA"/>
</dbReference>
<evidence type="ECO:0000313" key="7">
    <source>
        <dbReference type="Proteomes" id="UP000046680"/>
    </source>
</evidence>
<dbReference type="Proteomes" id="UP000049023">
    <property type="component" value="Unassembled WGS sequence"/>
</dbReference>
<dbReference type="Proteomes" id="UP000046680">
    <property type="component" value="Unassembled WGS sequence"/>
</dbReference>